<evidence type="ECO:0000313" key="3">
    <source>
        <dbReference type="Proteomes" id="UP000052013"/>
    </source>
</evidence>
<dbReference type="EMBL" id="AZEY01000073">
    <property type="protein sequence ID" value="KRL65210.1"/>
    <property type="molecule type" value="Genomic_DNA"/>
</dbReference>
<feature type="signal peptide" evidence="1">
    <location>
        <begin position="1"/>
        <end position="27"/>
    </location>
</feature>
<dbReference type="AlphaFoldDB" id="A0A0R1SF68"/>
<evidence type="ECO:0000256" key="1">
    <source>
        <dbReference type="SAM" id="SignalP"/>
    </source>
</evidence>
<evidence type="ECO:0008006" key="4">
    <source>
        <dbReference type="Google" id="ProtNLM"/>
    </source>
</evidence>
<comment type="caution">
    <text evidence="2">The sequence shown here is derived from an EMBL/GenBank/DDBJ whole genome shotgun (WGS) entry which is preliminary data.</text>
</comment>
<keyword evidence="1" id="KW-0732">Signal</keyword>
<gene>
    <name evidence="2" type="ORF">FC85_GL000352</name>
</gene>
<dbReference type="PATRIC" id="fig|1423739.3.peg.370"/>
<evidence type="ECO:0000313" key="2">
    <source>
        <dbReference type="EMBL" id="KRL65210.1"/>
    </source>
</evidence>
<sequence length="123" mass="13444">MKKIAILIATLVLTLPFTATLPTPAVAAKTKTYKFSIINANFINAKQTFHTAKSSVTVYKAAFGADNPSMNLTANGKLKPASTYYVTKIIKAKSDATKQNRTFSYVQGHGWVQQTKLVRGVFN</sequence>
<proteinExistence type="predicted"/>
<protein>
    <recommendedName>
        <fullName evidence="4">Signal peptide protein, YSIRK family</fullName>
    </recommendedName>
</protein>
<feature type="chain" id="PRO_5039410451" description="Signal peptide protein, YSIRK family" evidence="1">
    <location>
        <begin position="28"/>
        <end position="123"/>
    </location>
</feature>
<reference evidence="2 3" key="1">
    <citation type="journal article" date="2015" name="Genome Announc.">
        <title>Expanding the biotechnology potential of lactobacilli through comparative genomics of 213 strains and associated genera.</title>
        <authorList>
            <person name="Sun Z."/>
            <person name="Harris H.M."/>
            <person name="McCann A."/>
            <person name="Guo C."/>
            <person name="Argimon S."/>
            <person name="Zhang W."/>
            <person name="Yang X."/>
            <person name="Jeffery I.B."/>
            <person name="Cooney J.C."/>
            <person name="Kagawa T.F."/>
            <person name="Liu W."/>
            <person name="Song Y."/>
            <person name="Salvetti E."/>
            <person name="Wrobel A."/>
            <person name="Rasinkangas P."/>
            <person name="Parkhill J."/>
            <person name="Rea M.C."/>
            <person name="O'Sullivan O."/>
            <person name="Ritari J."/>
            <person name="Douillard F.P."/>
            <person name="Paul Ross R."/>
            <person name="Yang R."/>
            <person name="Briner A.E."/>
            <person name="Felis G.E."/>
            <person name="de Vos W.M."/>
            <person name="Barrangou R."/>
            <person name="Klaenhammer T.R."/>
            <person name="Caufield P.W."/>
            <person name="Cui Y."/>
            <person name="Zhang H."/>
            <person name="O'Toole P.W."/>
        </authorList>
    </citation>
    <scope>NUCLEOTIDE SEQUENCE [LARGE SCALE GENOMIC DNA]</scope>
    <source>
        <strain evidence="2 3">DSM 14421</strain>
    </source>
</reference>
<name>A0A0R1SF68_9LACO</name>
<dbReference type="STRING" id="1423739.FC85_GL000352"/>
<organism evidence="2 3">
    <name type="scientific">Lentilactobacillus diolivorans DSM 14421</name>
    <dbReference type="NCBI Taxonomy" id="1423739"/>
    <lineage>
        <taxon>Bacteria</taxon>
        <taxon>Bacillati</taxon>
        <taxon>Bacillota</taxon>
        <taxon>Bacilli</taxon>
        <taxon>Lactobacillales</taxon>
        <taxon>Lactobacillaceae</taxon>
        <taxon>Lentilactobacillus</taxon>
    </lineage>
</organism>
<dbReference type="Proteomes" id="UP000052013">
    <property type="component" value="Unassembled WGS sequence"/>
</dbReference>
<accession>A0A0R1SF68</accession>
<dbReference type="RefSeq" id="WP_057864923.1">
    <property type="nucleotide sequence ID" value="NZ_AZEY01000073.1"/>
</dbReference>